<evidence type="ECO:0000256" key="1">
    <source>
        <dbReference type="SAM" id="MobiDB-lite"/>
    </source>
</evidence>
<feature type="compositionally biased region" description="Basic residues" evidence="1">
    <location>
        <begin position="741"/>
        <end position="751"/>
    </location>
</feature>
<feature type="compositionally biased region" description="Polar residues" evidence="1">
    <location>
        <begin position="467"/>
        <end position="500"/>
    </location>
</feature>
<evidence type="ECO:0000313" key="3">
    <source>
        <dbReference type="Proteomes" id="UP001152300"/>
    </source>
</evidence>
<name>A0A9X0DGL9_9HELO</name>
<keyword evidence="3" id="KW-1185">Reference proteome</keyword>
<feature type="region of interest" description="Disordered" evidence="1">
    <location>
        <begin position="1"/>
        <end position="72"/>
    </location>
</feature>
<protein>
    <submittedName>
        <fullName evidence="2">Uncharacterized protein</fullName>
    </submittedName>
</protein>
<evidence type="ECO:0000313" key="2">
    <source>
        <dbReference type="EMBL" id="KAJ8060947.1"/>
    </source>
</evidence>
<feature type="compositionally biased region" description="Pro residues" evidence="1">
    <location>
        <begin position="49"/>
        <end position="58"/>
    </location>
</feature>
<sequence>MLQIDNTEEFPALSSNPKPSAPKTVTTPNWRSLFTSKVPKLPHPIHHPSLPPLPPLPVTPQKEMSPPRSNSIGEKEHVLISPTNAECTSIMSDETAAEVEEANTPWNSPTENKDHDISVVKDEDSGSEATAEFPDFITIETTNPPQKELLPPFKFPVATTMPKIDHYNASPKLAKAKNMEVEELCEAERHDTPSYIEGALPLLDVVMNDPHRVIHAIKHMMQSIVFMKRALGAPQDELDRLMNAHSSELARIDNLCEKERLARLPIEIKKAAIKGARLVTENEHAIAFKEMEHPKSATRFNPDAKPFSPSGFMSSEFMSPSPPVAPVPTIQTLSPLKHSVLQEPGFMVEQSRTFHTQAKFHPLLNRSRTWSAQSRQRTSFGPYSHFNAYSQRPMTPIFLHQVPSPAPMVSSQLPWNSLSNSVDVFQQQTTIVQSPPQSPIPIQSQLNISLVDKSMLRTPVSGKTDHMSTPTSPTEQLSANPSHKATSTNTSPRRRISTNQTVYPPHLYRSKPSSFKNLIPSTTTADDIQRAVLLLPRTHRHICPSSFTSPDFKCTVPNCMLQQICPDFTSENGCSFRPPPLSDWPWKYPPRDPLINQSQQCKYVHIPGTCLHSLSFYRGPGSSSEQTLENPYPATSSHYCPIPNCAATRFHTWGCAKDWKTGFTVNGLTPSVPSYNNTNHSQASSEISSEWRWRVTMEGLRFAHERGEYGCQGGSMPTNASFPRGHKGADLGNWGPEIYTRKSKSSNRKAHTREERGRLRGSGGMGSSRGRGSRGDSSDTRRKPTRENSTKSA</sequence>
<feature type="compositionally biased region" description="Gly residues" evidence="1">
    <location>
        <begin position="760"/>
        <end position="769"/>
    </location>
</feature>
<feature type="region of interest" description="Disordered" evidence="1">
    <location>
        <begin position="712"/>
        <end position="793"/>
    </location>
</feature>
<feature type="region of interest" description="Disordered" evidence="1">
    <location>
        <begin position="459"/>
        <end position="500"/>
    </location>
</feature>
<feature type="compositionally biased region" description="Basic and acidic residues" evidence="1">
    <location>
        <begin position="773"/>
        <end position="793"/>
    </location>
</feature>
<feature type="compositionally biased region" description="Polar residues" evidence="1">
    <location>
        <begin position="13"/>
        <end position="35"/>
    </location>
</feature>
<organism evidence="2 3">
    <name type="scientific">Sclerotinia nivalis</name>
    <dbReference type="NCBI Taxonomy" id="352851"/>
    <lineage>
        <taxon>Eukaryota</taxon>
        <taxon>Fungi</taxon>
        <taxon>Dikarya</taxon>
        <taxon>Ascomycota</taxon>
        <taxon>Pezizomycotina</taxon>
        <taxon>Leotiomycetes</taxon>
        <taxon>Helotiales</taxon>
        <taxon>Sclerotiniaceae</taxon>
        <taxon>Sclerotinia</taxon>
    </lineage>
</organism>
<reference evidence="2" key="1">
    <citation type="submission" date="2022-11" db="EMBL/GenBank/DDBJ databases">
        <title>Genome Resource of Sclerotinia nivalis Strain SnTB1, a Plant Pathogen Isolated from American Ginseng.</title>
        <authorList>
            <person name="Fan S."/>
        </authorList>
    </citation>
    <scope>NUCLEOTIDE SEQUENCE</scope>
    <source>
        <strain evidence="2">SnTB1</strain>
    </source>
</reference>
<dbReference type="OrthoDB" id="3489680at2759"/>
<dbReference type="Proteomes" id="UP001152300">
    <property type="component" value="Unassembled WGS sequence"/>
</dbReference>
<comment type="caution">
    <text evidence="2">The sequence shown here is derived from an EMBL/GenBank/DDBJ whole genome shotgun (WGS) entry which is preliminary data.</text>
</comment>
<dbReference type="EMBL" id="JAPEIS010000012">
    <property type="protein sequence ID" value="KAJ8060947.1"/>
    <property type="molecule type" value="Genomic_DNA"/>
</dbReference>
<accession>A0A9X0DGL9</accession>
<dbReference type="AlphaFoldDB" id="A0A9X0DGL9"/>
<feature type="region of interest" description="Disordered" evidence="1">
    <location>
        <begin position="96"/>
        <end position="116"/>
    </location>
</feature>
<gene>
    <name evidence="2" type="ORF">OCU04_010026</name>
</gene>
<proteinExistence type="predicted"/>